<comment type="caution">
    <text evidence="3">The sequence shown here is derived from an EMBL/GenBank/DDBJ whole genome shotgun (WGS) entry which is preliminary data.</text>
</comment>
<sequence length="459" mass="50596">MSPNPCAWHYLAPFVDMAPVRDDDWSDSDEENLAEVETSVLLGVPDGPVDIDSDLNDVAVSRIGGHPAFLTATEPPFSSSECKVCGNPMELLVQMWCPFEDSPMDRALYIWGCPRVGCQGQEGTVRAWRALRFNEKYAAKLQKKLERQKAKAQTKVESQVAKANPFASKGNAISAPNPFGLGAQIFGQASPPPFQSDVTDGNADEGDSGSESDEDDDSASEKSLLTAISTVSIADSAWKSSPAYPPLYLSTISEYLPAQAKPKVPSTAEVVDPAGKDGSWLSEAYENSMNTDQAFDRFSQRVEAEPEQCVRYELHGTPLPFSSSDAVFKKLFAAPDGPPPAVTKAAFTVVHPQKRTFDPAAVPPCPVCRSKRVFECQLMPNLINVLRPKESEPRKQTDEERRKAVEEALKRGNKDQRGSMEWGTCMVFSCEKDCCFDDETKEESKFTWREEVVLIQWDS</sequence>
<dbReference type="InParanoid" id="A8N9I8"/>
<dbReference type="VEuPathDB" id="FungiDB:CC1G_09023"/>
<dbReference type="eggNOG" id="KOG2061">
    <property type="taxonomic scope" value="Eukaryota"/>
</dbReference>
<dbReference type="FunCoup" id="A8N9I8">
    <property type="interactions" value="431"/>
</dbReference>
<proteinExistence type="predicted"/>
<dbReference type="STRING" id="240176.A8N9I8"/>
<accession>A8N9I8</accession>
<feature type="region of interest" description="Disordered" evidence="1">
    <location>
        <begin position="388"/>
        <end position="418"/>
    </location>
</feature>
<evidence type="ECO:0000313" key="4">
    <source>
        <dbReference type="Proteomes" id="UP000001861"/>
    </source>
</evidence>
<dbReference type="Proteomes" id="UP000001861">
    <property type="component" value="Unassembled WGS sequence"/>
</dbReference>
<protein>
    <recommendedName>
        <fullName evidence="2">Programmed cell death protein 2 C-terminal domain-containing protein</fullName>
    </recommendedName>
</protein>
<evidence type="ECO:0000259" key="2">
    <source>
        <dbReference type="Pfam" id="PF04194"/>
    </source>
</evidence>
<dbReference type="GO" id="GO:0030490">
    <property type="term" value="P:maturation of SSU-rRNA"/>
    <property type="evidence" value="ECO:0007669"/>
    <property type="project" value="TreeGrafter"/>
</dbReference>
<dbReference type="RefSeq" id="XP_001831494.2">
    <property type="nucleotide sequence ID" value="XM_001831442.2"/>
</dbReference>
<dbReference type="GeneID" id="6007965"/>
<dbReference type="PANTHER" id="PTHR47524:SF1">
    <property type="entry name" value="20S RRNA ACCUMULATION PROTEIN 4"/>
    <property type="match status" value="1"/>
</dbReference>
<name>A8N9I8_COPC7</name>
<dbReference type="Pfam" id="PF04194">
    <property type="entry name" value="PDCD2_C"/>
    <property type="match status" value="1"/>
</dbReference>
<dbReference type="OMA" id="HQVIRYS"/>
<organism evidence="3 4">
    <name type="scientific">Coprinopsis cinerea (strain Okayama-7 / 130 / ATCC MYA-4618 / FGSC 9003)</name>
    <name type="common">Inky cap fungus</name>
    <name type="synonym">Hormographiella aspergillata</name>
    <dbReference type="NCBI Taxonomy" id="240176"/>
    <lineage>
        <taxon>Eukaryota</taxon>
        <taxon>Fungi</taxon>
        <taxon>Dikarya</taxon>
        <taxon>Basidiomycota</taxon>
        <taxon>Agaricomycotina</taxon>
        <taxon>Agaricomycetes</taxon>
        <taxon>Agaricomycetidae</taxon>
        <taxon>Agaricales</taxon>
        <taxon>Agaricineae</taxon>
        <taxon>Psathyrellaceae</taxon>
        <taxon>Coprinopsis</taxon>
    </lineage>
</organism>
<dbReference type="KEGG" id="cci:CC1G_09023"/>
<dbReference type="GO" id="GO:0005737">
    <property type="term" value="C:cytoplasm"/>
    <property type="evidence" value="ECO:0007669"/>
    <property type="project" value="InterPro"/>
</dbReference>
<dbReference type="EMBL" id="AACS02000007">
    <property type="protein sequence ID" value="EAU90341.2"/>
    <property type="molecule type" value="Genomic_DNA"/>
</dbReference>
<gene>
    <name evidence="3" type="ORF">CC1G_09023</name>
</gene>
<dbReference type="HOGENOM" id="CLU_031771_2_0_1"/>
<feature type="compositionally biased region" description="Acidic residues" evidence="1">
    <location>
        <begin position="202"/>
        <end position="218"/>
    </location>
</feature>
<dbReference type="OrthoDB" id="443682at2759"/>
<evidence type="ECO:0000256" key="1">
    <source>
        <dbReference type="SAM" id="MobiDB-lite"/>
    </source>
</evidence>
<feature type="region of interest" description="Disordered" evidence="1">
    <location>
        <begin position="184"/>
        <end position="222"/>
    </location>
</feature>
<keyword evidence="4" id="KW-1185">Reference proteome</keyword>
<feature type="domain" description="Programmed cell death protein 2 C-terminal" evidence="2">
    <location>
        <begin position="292"/>
        <end position="457"/>
    </location>
</feature>
<evidence type="ECO:0000313" key="3">
    <source>
        <dbReference type="EMBL" id="EAU90341.2"/>
    </source>
</evidence>
<dbReference type="PANTHER" id="PTHR47524">
    <property type="entry name" value="20S RRNA ACCUMULATION PROTEIN 4"/>
    <property type="match status" value="1"/>
</dbReference>
<reference evidence="3 4" key="1">
    <citation type="journal article" date="2010" name="Proc. Natl. Acad. Sci. U.S.A.">
        <title>Insights into evolution of multicellular fungi from the assembled chromosomes of the mushroom Coprinopsis cinerea (Coprinus cinereus).</title>
        <authorList>
            <person name="Stajich J.E."/>
            <person name="Wilke S.K."/>
            <person name="Ahren D."/>
            <person name="Au C.H."/>
            <person name="Birren B.W."/>
            <person name="Borodovsky M."/>
            <person name="Burns C."/>
            <person name="Canback B."/>
            <person name="Casselton L.A."/>
            <person name="Cheng C.K."/>
            <person name="Deng J."/>
            <person name="Dietrich F.S."/>
            <person name="Fargo D.C."/>
            <person name="Farman M.L."/>
            <person name="Gathman A.C."/>
            <person name="Goldberg J."/>
            <person name="Guigo R."/>
            <person name="Hoegger P.J."/>
            <person name="Hooker J.B."/>
            <person name="Huggins A."/>
            <person name="James T.Y."/>
            <person name="Kamada T."/>
            <person name="Kilaru S."/>
            <person name="Kodira C."/>
            <person name="Kues U."/>
            <person name="Kupfer D."/>
            <person name="Kwan H.S."/>
            <person name="Lomsadze A."/>
            <person name="Li W."/>
            <person name="Lilly W.W."/>
            <person name="Ma L.J."/>
            <person name="Mackey A.J."/>
            <person name="Manning G."/>
            <person name="Martin F."/>
            <person name="Muraguchi H."/>
            <person name="Natvig D.O."/>
            <person name="Palmerini H."/>
            <person name="Ramesh M.A."/>
            <person name="Rehmeyer C.J."/>
            <person name="Roe B.A."/>
            <person name="Shenoy N."/>
            <person name="Stanke M."/>
            <person name="Ter-Hovhannisyan V."/>
            <person name="Tunlid A."/>
            <person name="Velagapudi R."/>
            <person name="Vision T.J."/>
            <person name="Zeng Q."/>
            <person name="Zolan M.E."/>
            <person name="Pukkila P.J."/>
        </authorList>
    </citation>
    <scope>NUCLEOTIDE SEQUENCE [LARGE SCALE GENOMIC DNA]</scope>
    <source>
        <strain evidence="4">Okayama-7 / 130 / ATCC MYA-4618 / FGSC 9003</strain>
    </source>
</reference>
<dbReference type="AlphaFoldDB" id="A8N9I8"/>
<dbReference type="InterPro" id="IPR007320">
    <property type="entry name" value="PDCD2_C"/>
</dbReference>